<gene>
    <name evidence="7" type="ORF">LA66_09855</name>
</gene>
<comment type="subcellular location">
    <subcellularLocation>
        <location evidence="1">Cell membrane</location>
        <topology evidence="1">Multi-pass membrane protein</topology>
    </subcellularLocation>
</comment>
<dbReference type="STRING" id="370622.LA66_09855"/>
<evidence type="ECO:0000256" key="2">
    <source>
        <dbReference type="ARBA" id="ARBA00022475"/>
    </source>
</evidence>
<evidence type="ECO:0000256" key="1">
    <source>
        <dbReference type="ARBA" id="ARBA00004651"/>
    </source>
</evidence>
<comment type="caution">
    <text evidence="7">The sequence shown here is derived from an EMBL/GenBank/DDBJ whole genome shotgun (WGS) entry which is preliminary data.</text>
</comment>
<keyword evidence="5 6" id="KW-0472">Membrane</keyword>
<dbReference type="GO" id="GO:0015171">
    <property type="term" value="F:amino acid transmembrane transporter activity"/>
    <property type="evidence" value="ECO:0007669"/>
    <property type="project" value="TreeGrafter"/>
</dbReference>
<feature type="transmembrane region" description="Helical" evidence="6">
    <location>
        <begin position="70"/>
        <end position="88"/>
    </location>
</feature>
<proteinExistence type="predicted"/>
<evidence type="ECO:0000256" key="4">
    <source>
        <dbReference type="ARBA" id="ARBA00022989"/>
    </source>
</evidence>
<dbReference type="PANTHER" id="PTHR30086:SF20">
    <property type="entry name" value="ARGININE EXPORTER PROTEIN ARGO-RELATED"/>
    <property type="match status" value="1"/>
</dbReference>
<feature type="transmembrane region" description="Helical" evidence="6">
    <location>
        <begin position="97"/>
        <end position="124"/>
    </location>
</feature>
<protein>
    <submittedName>
        <fullName evidence="7">Amino acid transporter</fullName>
    </submittedName>
</protein>
<sequence>MTAYLNGLLMGLSLIVAIGAQNAFVLRQGLRNEHVLAVALTCALSDAALIWLGVLAFARVAELMPALEPAMRYAGAAFLVWYGCRSMLSAFRSSEALVVTAAAATPLWPVLATCFLLTFANPHVYLDTVVLLGSLSTGFPGQEAIFAMGATTASFLFFFSLGFGARFLRPVFANPTAWRILEGVIALVMWTIAINLLRGI</sequence>
<keyword evidence="3 6" id="KW-0812">Transmembrane</keyword>
<evidence type="ECO:0000256" key="3">
    <source>
        <dbReference type="ARBA" id="ARBA00022692"/>
    </source>
</evidence>
<feature type="transmembrane region" description="Helical" evidence="6">
    <location>
        <begin position="35"/>
        <end position="58"/>
    </location>
</feature>
<keyword evidence="4 6" id="KW-1133">Transmembrane helix</keyword>
<evidence type="ECO:0000256" key="5">
    <source>
        <dbReference type="ARBA" id="ARBA00023136"/>
    </source>
</evidence>
<evidence type="ECO:0000313" key="7">
    <source>
        <dbReference type="EMBL" id="KHJ54858.1"/>
    </source>
</evidence>
<dbReference type="PANTHER" id="PTHR30086">
    <property type="entry name" value="ARGININE EXPORTER PROTEIN ARGO"/>
    <property type="match status" value="1"/>
</dbReference>
<keyword evidence="2" id="KW-1003">Cell membrane</keyword>
<organism evidence="7 8">
    <name type="scientific">Aureimonas altamirensis</name>
    <dbReference type="NCBI Taxonomy" id="370622"/>
    <lineage>
        <taxon>Bacteria</taxon>
        <taxon>Pseudomonadati</taxon>
        <taxon>Pseudomonadota</taxon>
        <taxon>Alphaproteobacteria</taxon>
        <taxon>Hyphomicrobiales</taxon>
        <taxon>Aurantimonadaceae</taxon>
        <taxon>Aureimonas</taxon>
    </lineage>
</organism>
<dbReference type="RefSeq" id="WP_039191955.1">
    <property type="nucleotide sequence ID" value="NZ_JRFJ01000002.1"/>
</dbReference>
<dbReference type="Proteomes" id="UP000030826">
    <property type="component" value="Unassembled WGS sequence"/>
</dbReference>
<dbReference type="EMBL" id="JRFJ01000002">
    <property type="protein sequence ID" value="KHJ54858.1"/>
    <property type="molecule type" value="Genomic_DNA"/>
</dbReference>
<dbReference type="GO" id="GO:0005886">
    <property type="term" value="C:plasma membrane"/>
    <property type="evidence" value="ECO:0007669"/>
    <property type="project" value="UniProtKB-SubCell"/>
</dbReference>
<dbReference type="Pfam" id="PF01810">
    <property type="entry name" value="LysE"/>
    <property type="match status" value="1"/>
</dbReference>
<feature type="transmembrane region" description="Helical" evidence="6">
    <location>
        <begin position="144"/>
        <end position="168"/>
    </location>
</feature>
<reference evidence="7 8" key="1">
    <citation type="submission" date="2014-09" db="EMBL/GenBank/DDBJ databases">
        <title>Isolation and characterization of Aurantimonas altamirensis ON-56566 from clinical sample following a dog bite.</title>
        <authorList>
            <person name="Eshaghi A."/>
            <person name="Li A."/>
            <person name="Shahinas D."/>
            <person name="Bahn P."/>
            <person name="Kus J.V."/>
            <person name="Patel S.N."/>
        </authorList>
    </citation>
    <scope>NUCLEOTIDE SEQUENCE [LARGE SCALE GENOMIC DNA]</scope>
    <source>
        <strain evidence="7 8">ON-56566</strain>
    </source>
</reference>
<evidence type="ECO:0000256" key="6">
    <source>
        <dbReference type="SAM" id="Phobius"/>
    </source>
</evidence>
<feature type="transmembrane region" description="Helical" evidence="6">
    <location>
        <begin position="6"/>
        <end position="26"/>
    </location>
</feature>
<name>A0A0B1Q239_9HYPH</name>
<dbReference type="InterPro" id="IPR001123">
    <property type="entry name" value="LeuE-type"/>
</dbReference>
<evidence type="ECO:0000313" key="8">
    <source>
        <dbReference type="Proteomes" id="UP000030826"/>
    </source>
</evidence>
<dbReference type="OrthoDB" id="5638726at2"/>
<accession>A0A0B1Q239</accession>
<feature type="transmembrane region" description="Helical" evidence="6">
    <location>
        <begin position="180"/>
        <end position="197"/>
    </location>
</feature>
<dbReference type="AlphaFoldDB" id="A0A0B1Q239"/>